<dbReference type="InterPro" id="IPR011059">
    <property type="entry name" value="Metal-dep_hydrolase_composite"/>
</dbReference>
<name>A0A517M3R9_9BACT</name>
<dbReference type="InterPro" id="IPR051781">
    <property type="entry name" value="Metallo-dep_Hydrolase"/>
</dbReference>
<evidence type="ECO:0000313" key="5">
    <source>
        <dbReference type="Proteomes" id="UP000319557"/>
    </source>
</evidence>
<organism evidence="4 5">
    <name type="scientific">Rosistilla ulvae</name>
    <dbReference type="NCBI Taxonomy" id="1930277"/>
    <lineage>
        <taxon>Bacteria</taxon>
        <taxon>Pseudomonadati</taxon>
        <taxon>Planctomycetota</taxon>
        <taxon>Planctomycetia</taxon>
        <taxon>Pirellulales</taxon>
        <taxon>Pirellulaceae</taxon>
        <taxon>Rosistilla</taxon>
    </lineage>
</organism>
<dbReference type="RefSeq" id="WP_145347282.1">
    <property type="nucleotide sequence ID" value="NZ_CP036261.1"/>
</dbReference>
<dbReference type="EC" id="3.5.2.2" evidence="4"/>
<sequence length="1095" mass="120072" precursor="true">MLLCETKTLRVARCVVFLLVLAGQSLCLAQDPADTRPVVGLRENPPDIVFLKDGRVVIRPGQVIPSASILIRGKSIVAVGSDIQPPPGAHVIDCSDKSIYAGLIDAFGEIAVAPPQSNGTGHWNGYVLPRRSAADGIDEISNISEYRSQGVAMRLLAPRGAIVKGRSSLVMLDKKSGATLIDDAVAQHLQLTVPRDRRRDAYPNSPMGAVALLRQTFSDADWYTKAWEAYRSKPTLPRPERNDALATLADEMRGGRFIVDAPNERMAVRAEELANEFALNMTLRGSGREYRDLDAIAASGRMLLVPVNFPTAPDVSSEAQAADIELRDLLHWHFAPENPLRLEKAGATFCLTSDGLSDPKSFLKNIRVAVRRGLSPDVALASLTTTPAKWLDIDETCGAIQVGGLANLIVTDGELFEEETHVLETWVAGTRFEFSANGPDKPDLLIGDWTTKIKIDAKGVPVELHLARKKGKWSGNLTYRGKAKPSAAEVEKADAESEAKPAADKSKKESTTAELKKIARAVDRMTAWVDLSQADSKLPAGPSRITMITVEEEDSISVFSTLSLPDGKPQDLKWKRAKPKKTTTEAKTADDEGDDGEKSDNGSEPVSDDASPLDAITVNYPLGGLGVTGAVPVEPMVLFRNATVWTCGDQGVLNRADVLVIDGKIDSVGNALEVPEGCRVVDATGKHLSPGLIDCHSHMGTDGGINESGQAVTAEVRIGDFIDNSDINIYRQLAGGVTSSNILHGSANPIGGQNQVIKLRWGDSMQAMKMASAPAGIKFALGENVKQSNRSAAQTRYPSSRMGVEQLFRDRFQAAKEYSEQQRRWQAGQRDGLPLRRDFELEAIVEILNGQRWIHCHSYRQDEIVAFLDLLDQFDITIGTLQHVLEGYKVADRLREHGAMASAFSDWWAYKFEVYDAVPYNGAIMHDEGIVVSFNSDDRELARHLNTEAAKAVKYGGVSEEEALKFVTLNPAKQLRIDDRVGSITPGKDADLVLWSGPPLSTLSRCEQTWVDGRPMFTLENDQRLRQRDAEWRSMLIARILDKGFGSGGSAKSEVEEEDRWLRYDEYCHGHDDHDHAHHNHDHTQTGHRHAEARR</sequence>
<evidence type="ECO:0000313" key="4">
    <source>
        <dbReference type="EMBL" id="QDS89518.1"/>
    </source>
</evidence>
<dbReference type="SUPFAM" id="SSF51338">
    <property type="entry name" value="Composite domain of metallo-dependent hydrolases"/>
    <property type="match status" value="2"/>
</dbReference>
<accession>A0A517M3R9</accession>
<feature type="signal peptide" evidence="2">
    <location>
        <begin position="1"/>
        <end position="29"/>
    </location>
</feature>
<dbReference type="Pfam" id="PF01979">
    <property type="entry name" value="Amidohydro_1"/>
    <property type="match status" value="2"/>
</dbReference>
<dbReference type="AlphaFoldDB" id="A0A517M3R9"/>
<dbReference type="SUPFAM" id="SSF51556">
    <property type="entry name" value="Metallo-dependent hydrolases"/>
    <property type="match status" value="2"/>
</dbReference>
<protein>
    <submittedName>
        <fullName evidence="4">D-hydantoinase/dihydropyrimidinase</fullName>
        <ecNumber evidence="4">3.5.2.2</ecNumber>
    </submittedName>
</protein>
<feature type="compositionally biased region" description="Basic and acidic residues" evidence="1">
    <location>
        <begin position="489"/>
        <end position="513"/>
    </location>
</feature>
<proteinExistence type="predicted"/>
<feature type="region of interest" description="Disordered" evidence="1">
    <location>
        <begin position="488"/>
        <end position="513"/>
    </location>
</feature>
<dbReference type="EMBL" id="CP036261">
    <property type="protein sequence ID" value="QDS89518.1"/>
    <property type="molecule type" value="Genomic_DNA"/>
</dbReference>
<dbReference type="InterPro" id="IPR006680">
    <property type="entry name" value="Amidohydro-rel"/>
</dbReference>
<dbReference type="Gene3D" id="2.30.40.10">
    <property type="entry name" value="Urease, subunit C, domain 1"/>
    <property type="match status" value="2"/>
</dbReference>
<dbReference type="KEGG" id="ruv:EC9_37180"/>
<dbReference type="GO" id="GO:0004157">
    <property type="term" value="F:dihydropyrimidinase activity"/>
    <property type="evidence" value="ECO:0007669"/>
    <property type="project" value="UniProtKB-EC"/>
</dbReference>
<keyword evidence="2" id="KW-0732">Signal</keyword>
<feature type="compositionally biased region" description="Basic residues" evidence="1">
    <location>
        <begin position="1077"/>
        <end position="1095"/>
    </location>
</feature>
<dbReference type="Proteomes" id="UP000319557">
    <property type="component" value="Chromosome"/>
</dbReference>
<dbReference type="CDD" id="cd01309">
    <property type="entry name" value="Met_dep_hydrolase_C"/>
    <property type="match status" value="1"/>
</dbReference>
<feature type="chain" id="PRO_5022083180" evidence="2">
    <location>
        <begin position="30"/>
        <end position="1095"/>
    </location>
</feature>
<dbReference type="InterPro" id="IPR032466">
    <property type="entry name" value="Metal_Hydrolase"/>
</dbReference>
<evidence type="ECO:0000256" key="2">
    <source>
        <dbReference type="SAM" id="SignalP"/>
    </source>
</evidence>
<reference evidence="4 5" key="1">
    <citation type="submission" date="2019-02" db="EMBL/GenBank/DDBJ databases">
        <title>Deep-cultivation of Planctomycetes and their phenomic and genomic characterization uncovers novel biology.</title>
        <authorList>
            <person name="Wiegand S."/>
            <person name="Jogler M."/>
            <person name="Boedeker C."/>
            <person name="Pinto D."/>
            <person name="Vollmers J."/>
            <person name="Rivas-Marin E."/>
            <person name="Kohn T."/>
            <person name="Peeters S.H."/>
            <person name="Heuer A."/>
            <person name="Rast P."/>
            <person name="Oberbeckmann S."/>
            <person name="Bunk B."/>
            <person name="Jeske O."/>
            <person name="Meyerdierks A."/>
            <person name="Storesund J.E."/>
            <person name="Kallscheuer N."/>
            <person name="Luecker S."/>
            <person name="Lage O.M."/>
            <person name="Pohl T."/>
            <person name="Merkel B.J."/>
            <person name="Hornburger P."/>
            <person name="Mueller R.-W."/>
            <person name="Bruemmer F."/>
            <person name="Labrenz M."/>
            <person name="Spormann A.M."/>
            <person name="Op den Camp H."/>
            <person name="Overmann J."/>
            <person name="Amann R."/>
            <person name="Jetten M.S.M."/>
            <person name="Mascher T."/>
            <person name="Medema M.H."/>
            <person name="Devos D.P."/>
            <person name="Kaster A.-K."/>
            <person name="Ovreas L."/>
            <person name="Rohde M."/>
            <person name="Galperin M.Y."/>
            <person name="Jogler C."/>
        </authorList>
    </citation>
    <scope>NUCLEOTIDE SEQUENCE [LARGE SCALE GENOMIC DNA]</scope>
    <source>
        <strain evidence="4 5">EC9</strain>
    </source>
</reference>
<gene>
    <name evidence="4" type="primary">dht</name>
    <name evidence="4" type="ORF">EC9_37180</name>
</gene>
<dbReference type="PANTHER" id="PTHR43135">
    <property type="entry name" value="ALPHA-D-RIBOSE 1-METHYLPHOSPHONATE 5-TRIPHOSPHATE DIPHOSPHATASE"/>
    <property type="match status" value="1"/>
</dbReference>
<evidence type="ECO:0000259" key="3">
    <source>
        <dbReference type="Pfam" id="PF01979"/>
    </source>
</evidence>
<evidence type="ECO:0000256" key="1">
    <source>
        <dbReference type="SAM" id="MobiDB-lite"/>
    </source>
</evidence>
<dbReference type="OrthoDB" id="9802793at2"/>
<dbReference type="PANTHER" id="PTHR43135:SF3">
    <property type="entry name" value="ALPHA-D-RIBOSE 1-METHYLPHOSPHONATE 5-TRIPHOSPHATE DIPHOSPHATASE"/>
    <property type="match status" value="1"/>
</dbReference>
<keyword evidence="4" id="KW-0378">Hydrolase</keyword>
<feature type="compositionally biased region" description="Basic and acidic residues" evidence="1">
    <location>
        <begin position="582"/>
        <end position="601"/>
    </location>
</feature>
<dbReference type="Gene3D" id="3.20.20.140">
    <property type="entry name" value="Metal-dependent hydrolases"/>
    <property type="match status" value="2"/>
</dbReference>
<feature type="domain" description="Amidohydrolase-related" evidence="3">
    <location>
        <begin position="925"/>
        <end position="1003"/>
    </location>
</feature>
<feature type="domain" description="Amidohydrolase-related" evidence="3">
    <location>
        <begin position="342"/>
        <end position="423"/>
    </location>
</feature>
<feature type="region of interest" description="Disordered" evidence="1">
    <location>
        <begin position="569"/>
        <end position="613"/>
    </location>
</feature>
<feature type="region of interest" description="Disordered" evidence="1">
    <location>
        <begin position="1075"/>
        <end position="1095"/>
    </location>
</feature>
<keyword evidence="5" id="KW-1185">Reference proteome</keyword>